<dbReference type="Pfam" id="PF02517">
    <property type="entry name" value="Rce1-like"/>
    <property type="match status" value="1"/>
</dbReference>
<accession>A0A139PEX8</accession>
<dbReference type="OrthoDB" id="2414621at2"/>
<keyword evidence="2" id="KW-1133">Transmembrane helix</keyword>
<reference evidence="4 5" key="1">
    <citation type="submission" date="2016-01" db="EMBL/GenBank/DDBJ databases">
        <title>Highly variable Streptococcus oralis are common among viridans streptococci isolated from primates.</title>
        <authorList>
            <person name="Denapaite D."/>
            <person name="Rieger M."/>
            <person name="Koendgen S."/>
            <person name="Brueckner R."/>
            <person name="Ochigava I."/>
            <person name="Kappeler P."/>
            <person name="Maetz-Rensing K."/>
            <person name="Leendertz F."/>
            <person name="Hakenbeck R."/>
        </authorList>
    </citation>
    <scope>NUCLEOTIDE SEQUENCE [LARGE SCALE GENOMIC DNA]</scope>
    <source>
        <strain evidence="4 5">DD16</strain>
    </source>
</reference>
<dbReference type="GO" id="GO:0004175">
    <property type="term" value="F:endopeptidase activity"/>
    <property type="evidence" value="ECO:0007669"/>
    <property type="project" value="UniProtKB-ARBA"/>
</dbReference>
<evidence type="ECO:0000313" key="5">
    <source>
        <dbReference type="Proteomes" id="UP000072653"/>
    </source>
</evidence>
<sequence length="192" mass="22079">MNQQEKMGTLISFAGVLMGAVVLYSLGMTGLVLVKSNHLVSNYFYFLLFLMPPCFIILPNLISKRCDLYSKKLEVSFSLKQFLVLFLMLFAINHFVIKGEEFWHQMLIATCEEFLFRYCLYHILRKNFSKFTSLLLCSLAFGLILHLNYSLLDNLFIRSSVGFLLGSISLRFGLQASIISHWFLNLLAAIFS</sequence>
<feature type="transmembrane region" description="Helical" evidence="2">
    <location>
        <begin position="102"/>
        <end position="120"/>
    </location>
</feature>
<evidence type="ECO:0000259" key="3">
    <source>
        <dbReference type="Pfam" id="PF02517"/>
    </source>
</evidence>
<dbReference type="Proteomes" id="UP000072653">
    <property type="component" value="Unassembled WGS sequence"/>
</dbReference>
<dbReference type="GO" id="GO:0080120">
    <property type="term" value="P:CAAX-box protein maturation"/>
    <property type="evidence" value="ECO:0007669"/>
    <property type="project" value="UniProtKB-ARBA"/>
</dbReference>
<comment type="similarity">
    <text evidence="1">Belongs to the UPF0177 family.</text>
</comment>
<comment type="caution">
    <text evidence="4">The sequence shown here is derived from an EMBL/GenBank/DDBJ whole genome shotgun (WGS) entry which is preliminary data.</text>
</comment>
<feature type="transmembrane region" description="Helical" evidence="2">
    <location>
        <begin position="172"/>
        <end position="191"/>
    </location>
</feature>
<evidence type="ECO:0000256" key="2">
    <source>
        <dbReference type="SAM" id="Phobius"/>
    </source>
</evidence>
<feature type="transmembrane region" description="Helical" evidence="2">
    <location>
        <begin position="75"/>
        <end position="96"/>
    </location>
</feature>
<dbReference type="PATRIC" id="fig|1303.79.peg.443"/>
<dbReference type="RefSeq" id="WP_061452167.1">
    <property type="nucleotide sequence ID" value="NZ_KQ969550.1"/>
</dbReference>
<keyword evidence="2" id="KW-0472">Membrane</keyword>
<proteinExistence type="inferred from homology"/>
<gene>
    <name evidence="4" type="ORF">SORDD16_00406</name>
</gene>
<feature type="domain" description="CAAX prenyl protease 2/Lysostaphin resistance protein A-like" evidence="3">
    <location>
        <begin position="107"/>
        <end position="187"/>
    </location>
</feature>
<feature type="transmembrane region" description="Helical" evidence="2">
    <location>
        <begin position="7"/>
        <end position="31"/>
    </location>
</feature>
<keyword evidence="2" id="KW-0812">Transmembrane</keyword>
<dbReference type="AlphaFoldDB" id="A0A139PEX8"/>
<name>A0A139PEX8_STROR</name>
<evidence type="ECO:0000256" key="1">
    <source>
        <dbReference type="ARBA" id="ARBA00009067"/>
    </source>
</evidence>
<feature type="transmembrane region" description="Helical" evidence="2">
    <location>
        <begin position="43"/>
        <end position="63"/>
    </location>
</feature>
<dbReference type="EMBL" id="LQOB01000026">
    <property type="protein sequence ID" value="KXT87977.1"/>
    <property type="molecule type" value="Genomic_DNA"/>
</dbReference>
<dbReference type="InterPro" id="IPR003675">
    <property type="entry name" value="Rce1/LyrA-like_dom"/>
</dbReference>
<organism evidence="4 5">
    <name type="scientific">Streptococcus oralis</name>
    <dbReference type="NCBI Taxonomy" id="1303"/>
    <lineage>
        <taxon>Bacteria</taxon>
        <taxon>Bacillati</taxon>
        <taxon>Bacillota</taxon>
        <taxon>Bacilli</taxon>
        <taxon>Lactobacillales</taxon>
        <taxon>Streptococcaceae</taxon>
        <taxon>Streptococcus</taxon>
    </lineage>
</organism>
<feature type="transmembrane region" description="Helical" evidence="2">
    <location>
        <begin position="132"/>
        <end position="152"/>
    </location>
</feature>
<evidence type="ECO:0000313" key="4">
    <source>
        <dbReference type="EMBL" id="KXT87977.1"/>
    </source>
</evidence>
<protein>
    <recommendedName>
        <fullName evidence="3">CAAX prenyl protease 2/Lysostaphin resistance protein A-like domain-containing protein</fullName>
    </recommendedName>
</protein>